<dbReference type="InterPro" id="IPR005790">
    <property type="entry name" value="DNA_polIII_delta"/>
</dbReference>
<gene>
    <name evidence="13" type="primary">holA</name>
    <name evidence="13" type="ORF">CRV11_01450</name>
</gene>
<evidence type="ECO:0000259" key="12">
    <source>
        <dbReference type="Pfam" id="PF14840"/>
    </source>
</evidence>
<dbReference type="OrthoDB" id="9770982at2"/>
<dbReference type="CDD" id="cd18138">
    <property type="entry name" value="HLD_clamp_pol_III_delta"/>
    <property type="match status" value="1"/>
</dbReference>
<dbReference type="Pfam" id="PF14840">
    <property type="entry name" value="DNA_pol3_delt_C"/>
    <property type="match status" value="1"/>
</dbReference>
<name>A0A2P5SZ14_9GAMM</name>
<dbReference type="RefSeq" id="WP_136131570.1">
    <property type="nucleotide sequence ID" value="NZ_PDKS01000001.1"/>
</dbReference>
<dbReference type="Gene3D" id="1.10.8.60">
    <property type="match status" value="1"/>
</dbReference>
<comment type="caution">
    <text evidence="13">The sequence shown here is derived from an EMBL/GenBank/DDBJ whole genome shotgun (WGS) entry which is preliminary data.</text>
</comment>
<comment type="subunit">
    <text evidence="7">DNA polymerase III contains a core (composed of alpha, epsilon and theta chains) that associates with a tau subunit. This core dimerizes to form the POLIII' complex. PolIII' associates with the gamma complex (composed of gamma, delta, delta', psi and chi chains) and with the beta chain to form the complete DNA polymerase III complex.</text>
</comment>
<dbReference type="Proteomes" id="UP000296034">
    <property type="component" value="Unassembled WGS sequence"/>
</dbReference>
<keyword evidence="3" id="KW-0808">Transferase</keyword>
<dbReference type="GO" id="GO:0003677">
    <property type="term" value="F:DNA binding"/>
    <property type="evidence" value="ECO:0007669"/>
    <property type="project" value="InterPro"/>
</dbReference>
<evidence type="ECO:0000256" key="6">
    <source>
        <dbReference type="ARBA" id="ARBA00022932"/>
    </source>
</evidence>
<sequence>MIEISLEELRMQIYDKLSNSYVLIGNELSLIHESVDLINTVAKQNGFEEYFNFVIDSNTNWGNIFSIFSSIGLFCDKKVINLQFIDSSLNSTIIKQLTILTKLLHSDILFICCLTQLTKSDECSEWFKKFFKFNIIVSCRRLEANKLPQLVLTKARNINLSLDQNAVKLLCKYYEGNLSALIQSLNVLSLQWPDGEITESRIKKSISKLQIFASINWINALLEGNFTKAIYILNHLEKNNSEAITLLRNLQYDVSLLMKLYYYKKQKSINIVMDVYNIWKTRRYLFYCALQRLNFTKLQTIVSLLIKVELEIRTEFNKEIWFQLELLSLLMCDNHFSIDY</sequence>
<keyword evidence="4" id="KW-0548">Nucleotidyltransferase</keyword>
<dbReference type="InterPro" id="IPR032780">
    <property type="entry name" value="DNA_pol3_delt_C"/>
</dbReference>
<dbReference type="GO" id="GO:0003887">
    <property type="term" value="F:DNA-directed DNA polymerase activity"/>
    <property type="evidence" value="ECO:0007669"/>
    <property type="project" value="UniProtKB-UniRule"/>
</dbReference>
<protein>
    <recommendedName>
        <fullName evidence="2 10">DNA polymerase III subunit delta</fullName>
        <ecNumber evidence="1 10">2.7.7.7</ecNumber>
    </recommendedName>
</protein>
<evidence type="ECO:0000256" key="2">
    <source>
        <dbReference type="ARBA" id="ARBA00017703"/>
    </source>
</evidence>
<proteinExistence type="inferred from homology"/>
<evidence type="ECO:0000256" key="3">
    <source>
        <dbReference type="ARBA" id="ARBA00022679"/>
    </source>
</evidence>
<evidence type="ECO:0000256" key="10">
    <source>
        <dbReference type="NCBIfam" id="TIGR01128"/>
    </source>
</evidence>
<evidence type="ECO:0000256" key="4">
    <source>
        <dbReference type="ARBA" id="ARBA00022695"/>
    </source>
</evidence>
<evidence type="ECO:0000313" key="13">
    <source>
        <dbReference type="EMBL" id="PPI87574.1"/>
    </source>
</evidence>
<evidence type="ECO:0000256" key="1">
    <source>
        <dbReference type="ARBA" id="ARBA00012417"/>
    </source>
</evidence>
<dbReference type="AlphaFoldDB" id="A0A2P5SZ14"/>
<feature type="domain" description="DNA polymerase III delta N-terminal" evidence="11">
    <location>
        <begin position="21"/>
        <end position="139"/>
    </location>
</feature>
<dbReference type="PANTHER" id="PTHR34388">
    <property type="entry name" value="DNA POLYMERASE III SUBUNIT DELTA"/>
    <property type="match status" value="1"/>
</dbReference>
<keyword evidence="5" id="KW-0235">DNA replication</keyword>
<dbReference type="EMBL" id="PDKS01000001">
    <property type="protein sequence ID" value="PPI87574.1"/>
    <property type="molecule type" value="Genomic_DNA"/>
</dbReference>
<evidence type="ECO:0000259" key="11">
    <source>
        <dbReference type="Pfam" id="PF06144"/>
    </source>
</evidence>
<dbReference type="Gene3D" id="3.40.50.300">
    <property type="entry name" value="P-loop containing nucleotide triphosphate hydrolases"/>
    <property type="match status" value="1"/>
</dbReference>
<keyword evidence="6" id="KW-0239">DNA-directed DNA polymerase</keyword>
<dbReference type="Pfam" id="PF06144">
    <property type="entry name" value="DNA_pol3_delta"/>
    <property type="match status" value="1"/>
</dbReference>
<dbReference type="EC" id="2.7.7.7" evidence="1 10"/>
<dbReference type="Gene3D" id="1.20.272.10">
    <property type="match status" value="1"/>
</dbReference>
<dbReference type="GO" id="GO:0006261">
    <property type="term" value="P:DNA-templated DNA replication"/>
    <property type="evidence" value="ECO:0007669"/>
    <property type="project" value="TreeGrafter"/>
</dbReference>
<evidence type="ECO:0000256" key="5">
    <source>
        <dbReference type="ARBA" id="ARBA00022705"/>
    </source>
</evidence>
<dbReference type="PANTHER" id="PTHR34388:SF1">
    <property type="entry name" value="DNA POLYMERASE III SUBUNIT DELTA"/>
    <property type="match status" value="1"/>
</dbReference>
<organism evidence="13 14">
    <name type="scientific">Candidatus Pantoea edessiphila</name>
    <dbReference type="NCBI Taxonomy" id="2044610"/>
    <lineage>
        <taxon>Bacteria</taxon>
        <taxon>Pseudomonadati</taxon>
        <taxon>Pseudomonadota</taxon>
        <taxon>Gammaproteobacteria</taxon>
        <taxon>Enterobacterales</taxon>
        <taxon>Erwiniaceae</taxon>
        <taxon>Pantoea</taxon>
    </lineage>
</organism>
<dbReference type="InterPro" id="IPR008921">
    <property type="entry name" value="DNA_pol3_clamp-load_cplx_C"/>
</dbReference>
<feature type="domain" description="DNA polymerase III subunit delta C-terminal" evidence="12">
    <location>
        <begin position="216"/>
        <end position="334"/>
    </location>
</feature>
<dbReference type="InterPro" id="IPR027417">
    <property type="entry name" value="P-loop_NTPase"/>
</dbReference>
<accession>A0A2P5SZ14</accession>
<dbReference type="InterPro" id="IPR010372">
    <property type="entry name" value="DNA_pol3_delta_N"/>
</dbReference>
<dbReference type="GO" id="GO:0009360">
    <property type="term" value="C:DNA polymerase III complex"/>
    <property type="evidence" value="ECO:0007669"/>
    <property type="project" value="UniProtKB-UniRule"/>
</dbReference>
<dbReference type="SUPFAM" id="SSF52540">
    <property type="entry name" value="P-loop containing nucleoside triphosphate hydrolases"/>
    <property type="match status" value="1"/>
</dbReference>
<comment type="catalytic activity">
    <reaction evidence="9">
        <text>DNA(n) + a 2'-deoxyribonucleoside 5'-triphosphate = DNA(n+1) + diphosphate</text>
        <dbReference type="Rhea" id="RHEA:22508"/>
        <dbReference type="Rhea" id="RHEA-COMP:17339"/>
        <dbReference type="Rhea" id="RHEA-COMP:17340"/>
        <dbReference type="ChEBI" id="CHEBI:33019"/>
        <dbReference type="ChEBI" id="CHEBI:61560"/>
        <dbReference type="ChEBI" id="CHEBI:173112"/>
        <dbReference type="EC" id="2.7.7.7"/>
    </reaction>
</comment>
<evidence type="ECO:0000256" key="9">
    <source>
        <dbReference type="ARBA" id="ARBA00049244"/>
    </source>
</evidence>
<evidence type="ECO:0000256" key="7">
    <source>
        <dbReference type="ARBA" id="ARBA00026073"/>
    </source>
</evidence>
<dbReference type="SUPFAM" id="SSF48019">
    <property type="entry name" value="post-AAA+ oligomerization domain-like"/>
    <property type="match status" value="1"/>
</dbReference>
<dbReference type="NCBIfam" id="TIGR01128">
    <property type="entry name" value="holA"/>
    <property type="match status" value="1"/>
</dbReference>
<reference evidence="13 14" key="1">
    <citation type="journal article" date="2018" name="Genome Biol. Evol.">
        <title>Cladogenesis and Genomic Streamlining in Extracellular Endosymbionts of Tropical Stink Bugs.</title>
        <authorList>
            <person name="Otero-Bravo A."/>
            <person name="Goffredi S."/>
            <person name="Sabree Z.L."/>
        </authorList>
    </citation>
    <scope>NUCLEOTIDE SEQUENCE [LARGE SCALE GENOMIC DNA]</scope>
    <source>
        <strain evidence="13 14">SoET</strain>
    </source>
</reference>
<evidence type="ECO:0000256" key="8">
    <source>
        <dbReference type="ARBA" id="ARBA00034754"/>
    </source>
</evidence>
<comment type="similarity">
    <text evidence="8">Belongs to the DNA polymerase HolA subunit family.</text>
</comment>
<evidence type="ECO:0000313" key="14">
    <source>
        <dbReference type="Proteomes" id="UP000296034"/>
    </source>
</evidence>